<reference evidence="1" key="1">
    <citation type="submission" date="2021-03" db="EMBL/GenBank/DDBJ databases">
        <title>Complete Genome of Pseudoalteromonas xiamenensis STKMTI.2, a new potential marine bacterium producing anti-Vibrio compounds.</title>
        <authorList>
            <person name="Handayani D.P."/>
            <person name="Isnansetyo A."/>
            <person name="Istiqomah I."/>
            <person name="Jumina J."/>
        </authorList>
    </citation>
    <scope>NUCLEOTIDE SEQUENCE</scope>
    <source>
        <strain evidence="1">STKMTI.2</strain>
    </source>
</reference>
<protein>
    <submittedName>
        <fullName evidence="1">Uncharacterized protein</fullName>
    </submittedName>
</protein>
<dbReference type="KEGG" id="pxi:J5O05_06650"/>
<gene>
    <name evidence="1" type="ORF">J5O05_06650</name>
</gene>
<accession>A0A975HNR5</accession>
<dbReference type="EMBL" id="CP072133">
    <property type="protein sequence ID" value="QTH72490.1"/>
    <property type="molecule type" value="Genomic_DNA"/>
</dbReference>
<dbReference type="Proteomes" id="UP000664904">
    <property type="component" value="Chromosome"/>
</dbReference>
<evidence type="ECO:0000313" key="1">
    <source>
        <dbReference type="EMBL" id="QTH72490.1"/>
    </source>
</evidence>
<evidence type="ECO:0000313" key="2">
    <source>
        <dbReference type="Proteomes" id="UP000664904"/>
    </source>
</evidence>
<organism evidence="1 2">
    <name type="scientific">Pseudoalteromonas xiamenensis</name>
    <dbReference type="NCBI Taxonomy" id="882626"/>
    <lineage>
        <taxon>Bacteria</taxon>
        <taxon>Pseudomonadati</taxon>
        <taxon>Pseudomonadota</taxon>
        <taxon>Gammaproteobacteria</taxon>
        <taxon>Alteromonadales</taxon>
        <taxon>Pseudoalteromonadaceae</taxon>
        <taxon>Pseudoalteromonas</taxon>
    </lineage>
</organism>
<proteinExistence type="predicted"/>
<dbReference type="AlphaFoldDB" id="A0A975HNR5"/>
<dbReference type="RefSeq" id="WP_208844114.1">
    <property type="nucleotide sequence ID" value="NZ_CP072133.1"/>
</dbReference>
<keyword evidence="2" id="KW-1185">Reference proteome</keyword>
<name>A0A975HNR5_9GAMM</name>
<dbReference type="Gene3D" id="1.10.8.650">
    <property type="entry name" value="Uncharacterised protein PF13642 yp_926445, C-terminal domain"/>
    <property type="match status" value="1"/>
</dbReference>
<sequence length="99" mass="11098">MSTNSYPLLLISSHEIQLIEDQETFESEIFYIEDKELESYRIITIDGCNFSLKGDALPALSMAELTCLVQQSLVQDGHCCVGKITLTNVQEAFALLQTH</sequence>